<dbReference type="Proteomes" id="UP000295066">
    <property type="component" value="Unassembled WGS sequence"/>
</dbReference>
<evidence type="ECO:0000256" key="1">
    <source>
        <dbReference type="ARBA" id="ARBA00004496"/>
    </source>
</evidence>
<dbReference type="InterPro" id="IPR024187">
    <property type="entry name" value="Sig_transdc_resp-reg_cit/mal"/>
</dbReference>
<keyword evidence="4 9" id="KW-0902">Two-component regulatory system</keyword>
<evidence type="ECO:0000259" key="11">
    <source>
        <dbReference type="PROSITE" id="PS50110"/>
    </source>
</evidence>
<dbReference type="SUPFAM" id="SSF46785">
    <property type="entry name" value="Winged helix' DNA-binding domain"/>
    <property type="match status" value="1"/>
</dbReference>
<sequence length="230" mass="25782">MAQIDVLIVEDDPMVADIHQNFINSVENYRVAGVVDNGLKALDFLRRRPVRLVVLDIFLPGLDGMTLLEKIRESGENVDVIVVSASRDISTVNRAIQAGAFDYIVKPFVFERIRASLQSFSRMIEKLKDGPKQIDQKGIDTLFQARSNKDFDGRLPKGLNPHVLERLLSLLAEKGTALSSVEAAEQLSVSRITARRYLEHLVASGQAVMEQEYHEIGRPVNKYALLNRTP</sequence>
<keyword evidence="13" id="KW-1185">Reference proteome</keyword>
<keyword evidence="2 9" id="KW-0963">Cytoplasm</keyword>
<dbReference type="PROSITE" id="PS50110">
    <property type="entry name" value="RESPONSE_REGULATORY"/>
    <property type="match status" value="1"/>
</dbReference>
<comment type="subcellular location">
    <subcellularLocation>
        <location evidence="1 9">Cytoplasm</location>
    </subcellularLocation>
</comment>
<dbReference type="InterPro" id="IPR051271">
    <property type="entry name" value="2C-system_Tx_regulators"/>
</dbReference>
<dbReference type="SMART" id="SM00448">
    <property type="entry name" value="REC"/>
    <property type="match status" value="1"/>
</dbReference>
<evidence type="ECO:0000256" key="7">
    <source>
        <dbReference type="ARBA" id="ARBA00023159"/>
    </source>
</evidence>
<evidence type="ECO:0000313" key="12">
    <source>
        <dbReference type="EMBL" id="TDY59714.1"/>
    </source>
</evidence>
<feature type="modified residue" description="4-aspartylphosphate" evidence="10">
    <location>
        <position position="56"/>
    </location>
</feature>
<keyword evidence="5 9" id="KW-0805">Transcription regulation</keyword>
<dbReference type="GO" id="GO:0000156">
    <property type="term" value="F:phosphorelay response regulator activity"/>
    <property type="evidence" value="ECO:0007669"/>
    <property type="project" value="TreeGrafter"/>
</dbReference>
<dbReference type="Gene3D" id="3.40.50.2300">
    <property type="match status" value="1"/>
</dbReference>
<keyword evidence="7 9" id="KW-0010">Activator</keyword>
<dbReference type="Pfam" id="PF00072">
    <property type="entry name" value="Response_reg"/>
    <property type="match status" value="1"/>
</dbReference>
<evidence type="ECO:0000313" key="13">
    <source>
        <dbReference type="Proteomes" id="UP000295066"/>
    </source>
</evidence>
<dbReference type="GO" id="GO:0005737">
    <property type="term" value="C:cytoplasm"/>
    <property type="evidence" value="ECO:0007669"/>
    <property type="project" value="UniProtKB-SubCell"/>
</dbReference>
<name>A0A4R8M3Y0_9BACT</name>
<dbReference type="InterPro" id="IPR036390">
    <property type="entry name" value="WH_DNA-bd_sf"/>
</dbReference>
<protein>
    <recommendedName>
        <fullName evidence="9">Transcriptional regulatory protein</fullName>
    </recommendedName>
</protein>
<evidence type="ECO:0000256" key="5">
    <source>
        <dbReference type="ARBA" id="ARBA00023015"/>
    </source>
</evidence>
<evidence type="ECO:0000256" key="10">
    <source>
        <dbReference type="PROSITE-ProRule" id="PRU00169"/>
    </source>
</evidence>
<dbReference type="PIRSF" id="PIRSF006171">
    <property type="entry name" value="RR_citrat_malat"/>
    <property type="match status" value="1"/>
</dbReference>
<dbReference type="InterPro" id="IPR011006">
    <property type="entry name" value="CheY-like_superfamily"/>
</dbReference>
<dbReference type="PANTHER" id="PTHR45526">
    <property type="entry name" value="TRANSCRIPTIONAL REGULATORY PROTEIN DPIA"/>
    <property type="match status" value="1"/>
</dbReference>
<dbReference type="EMBL" id="SORI01000011">
    <property type="protein sequence ID" value="TDY59714.1"/>
    <property type="molecule type" value="Genomic_DNA"/>
</dbReference>
<dbReference type="GO" id="GO:0003700">
    <property type="term" value="F:DNA-binding transcription factor activity"/>
    <property type="evidence" value="ECO:0007669"/>
    <property type="project" value="InterPro"/>
</dbReference>
<evidence type="ECO:0000256" key="3">
    <source>
        <dbReference type="ARBA" id="ARBA00022553"/>
    </source>
</evidence>
<dbReference type="SUPFAM" id="SSF52172">
    <property type="entry name" value="CheY-like"/>
    <property type="match status" value="1"/>
</dbReference>
<keyword evidence="6 9" id="KW-0238">DNA-binding</keyword>
<dbReference type="AlphaFoldDB" id="A0A4R8M3Y0"/>
<keyword evidence="8 9" id="KW-0804">Transcription</keyword>
<evidence type="ECO:0000256" key="4">
    <source>
        <dbReference type="ARBA" id="ARBA00023012"/>
    </source>
</evidence>
<dbReference type="RefSeq" id="WP_133957864.1">
    <property type="nucleotide sequence ID" value="NZ_SORI01000011.1"/>
</dbReference>
<feature type="domain" description="Response regulatory" evidence="11">
    <location>
        <begin position="5"/>
        <end position="121"/>
    </location>
</feature>
<dbReference type="OrthoDB" id="9759232at2"/>
<reference evidence="12 13" key="1">
    <citation type="submission" date="2019-03" db="EMBL/GenBank/DDBJ databases">
        <title>Genomic Encyclopedia of Type Strains, Phase IV (KMG-IV): sequencing the most valuable type-strain genomes for metagenomic binning, comparative biology and taxonomic classification.</title>
        <authorList>
            <person name="Goeker M."/>
        </authorList>
    </citation>
    <scope>NUCLEOTIDE SEQUENCE [LARGE SCALE GENOMIC DNA]</scope>
    <source>
        <strain evidence="12 13">DSM 25964</strain>
    </source>
</reference>
<proteinExistence type="predicted"/>
<accession>A0A4R8M3Y0</accession>
<dbReference type="GO" id="GO:0003677">
    <property type="term" value="F:DNA binding"/>
    <property type="evidence" value="ECO:0007669"/>
    <property type="project" value="UniProtKB-KW"/>
</dbReference>
<dbReference type="PANTHER" id="PTHR45526:SF1">
    <property type="entry name" value="TRANSCRIPTIONAL REGULATORY PROTEIN DCUR-RELATED"/>
    <property type="match status" value="1"/>
</dbReference>
<evidence type="ECO:0000256" key="2">
    <source>
        <dbReference type="ARBA" id="ARBA00022490"/>
    </source>
</evidence>
<evidence type="ECO:0000256" key="8">
    <source>
        <dbReference type="ARBA" id="ARBA00023163"/>
    </source>
</evidence>
<keyword evidence="3 10" id="KW-0597">Phosphoprotein</keyword>
<dbReference type="InterPro" id="IPR001789">
    <property type="entry name" value="Sig_transdc_resp-reg_receiver"/>
</dbReference>
<evidence type="ECO:0000256" key="9">
    <source>
        <dbReference type="PIRNR" id="PIRNR006171"/>
    </source>
</evidence>
<evidence type="ECO:0000256" key="6">
    <source>
        <dbReference type="ARBA" id="ARBA00023125"/>
    </source>
</evidence>
<comment type="caution">
    <text evidence="12">The sequence shown here is derived from an EMBL/GenBank/DDBJ whole genome shotgun (WGS) entry which is preliminary data.</text>
</comment>
<gene>
    <name evidence="12" type="ORF">C8D99_11148</name>
</gene>
<organism evidence="12 13">
    <name type="scientific">Aminivibrio pyruvatiphilus</name>
    <dbReference type="NCBI Taxonomy" id="1005740"/>
    <lineage>
        <taxon>Bacteria</taxon>
        <taxon>Thermotogati</taxon>
        <taxon>Synergistota</taxon>
        <taxon>Synergistia</taxon>
        <taxon>Synergistales</taxon>
        <taxon>Aminobacteriaceae</taxon>
        <taxon>Aminivibrio</taxon>
    </lineage>
</organism>